<dbReference type="RefSeq" id="WP_045624636.1">
    <property type="nucleotide sequence ID" value="NZ_BAYM01000244.1"/>
</dbReference>
<dbReference type="EMBL" id="BAYM01000244">
    <property type="protein sequence ID" value="GAN37521.1"/>
    <property type="molecule type" value="Genomic_DNA"/>
</dbReference>
<protein>
    <recommendedName>
        <fullName evidence="3">Phage-related protein</fullName>
    </recommendedName>
</protein>
<organism evidence="1 2">
    <name type="scientific">Lacticaseibacillus paracasei NRIC 0644</name>
    <dbReference type="NCBI Taxonomy" id="1435038"/>
    <lineage>
        <taxon>Bacteria</taxon>
        <taxon>Bacillati</taxon>
        <taxon>Bacillota</taxon>
        <taxon>Bacilli</taxon>
        <taxon>Lactobacillales</taxon>
        <taxon>Lactobacillaceae</taxon>
        <taxon>Lacticaseibacillus</taxon>
    </lineage>
</organism>
<accession>A0A0C9PRA6</accession>
<evidence type="ECO:0000313" key="2">
    <source>
        <dbReference type="Proteomes" id="UP000032552"/>
    </source>
</evidence>
<dbReference type="AlphaFoldDB" id="A0A0C9PRA6"/>
<comment type="caution">
    <text evidence="1">The sequence shown here is derived from an EMBL/GenBank/DDBJ whole genome shotgun (WGS) entry which is preliminary data.</text>
</comment>
<proteinExistence type="predicted"/>
<reference evidence="2" key="1">
    <citation type="submission" date="2014-05" db="EMBL/GenBank/DDBJ databases">
        <title>Whole genome sequencing of Lactobacillus casei NRIC0644.</title>
        <authorList>
            <person name="Atarashi H."/>
            <person name="Yoshida Y."/>
            <person name="Fujimura S."/>
            <person name="Tanaka N."/>
            <person name="Shiwa Y."/>
            <person name="Yoshikawa H."/>
            <person name="Okada S."/>
            <person name="Nakagawa J."/>
        </authorList>
    </citation>
    <scope>NUCLEOTIDE SEQUENCE [LARGE SCALE GENOMIC DNA]</scope>
    <source>
        <strain evidence="2">NRIC0644</strain>
    </source>
</reference>
<dbReference type="Proteomes" id="UP000032552">
    <property type="component" value="Unassembled WGS sequence"/>
</dbReference>
<evidence type="ECO:0000313" key="1">
    <source>
        <dbReference type="EMBL" id="GAN37521.1"/>
    </source>
</evidence>
<name>A0A0C9PRA6_LACPA</name>
<evidence type="ECO:0008006" key="3">
    <source>
        <dbReference type="Google" id="ProtNLM"/>
    </source>
</evidence>
<sequence>MTTEADALKFTAEQAVTANGKRIIETKNRQFLINGNGDIREFRPNDGANEALQVHTLTAVVDYIGKVSERSASPLIVQVVDENSVFVLGELDDFGNREVLIKAKAMHPCYPYGQWLDSESFIIALQAQFMTTEDSKVLLKFVGNLKDESAQTMVDDGVSQVATARTGVASVGKVVVPNPISLRPYRTFLEVEQPESDFVFRMHEGPKLALFSADGDAWRNTAIDLVAEYLSEKLVKFSKHVTVLA</sequence>
<gene>
    <name evidence="1" type="ORF">LC0644_2110</name>
</gene>